<evidence type="ECO:0000256" key="1">
    <source>
        <dbReference type="ARBA" id="ARBA00004370"/>
    </source>
</evidence>
<dbReference type="RefSeq" id="WP_006368390.1">
    <property type="nucleotide sequence ID" value="NZ_JAAXPC010000009.1"/>
</dbReference>
<accession>A0A846WQP8</accession>
<dbReference type="PANTHER" id="PTHR37042:SF4">
    <property type="entry name" value="OUTER MEMBRANE PROTEIN RV1973"/>
    <property type="match status" value="1"/>
</dbReference>
<comment type="subcellular location">
    <subcellularLocation>
        <location evidence="1">Membrane</location>
    </subcellularLocation>
</comment>
<dbReference type="PANTHER" id="PTHR37042">
    <property type="entry name" value="OUTER MEMBRANE PROTEIN RV1973"/>
    <property type="match status" value="1"/>
</dbReference>
<evidence type="ECO:0008006" key="7">
    <source>
        <dbReference type="Google" id="ProtNLM"/>
    </source>
</evidence>
<sequence>MTTKSDPKRSRTPRQGTDEPGAAGGRNPAAGTAADKNGPTPRNAAMLRNILGVVMIGVLVAAIACVGWFGYRAYEAYAVAAPTQQARDDATGAAEQAMLNVTTIDPKNMNTFNQRLQSSFAGDALDQVRQQVAGTLDPQLQQAGNQVGSTTSRVVRSAPTQVNADEGTAQVLVYVAVTGKMPGQASETPNTMGFLVGMQKFGDTWKAVKVSPLDGISYADDGSSGTGTDSGGSTPAPTGAPTGGN</sequence>
<keyword evidence="4" id="KW-0812">Transmembrane</keyword>
<keyword evidence="2 4" id="KW-0472">Membrane</keyword>
<keyword evidence="4" id="KW-1133">Transmembrane helix</keyword>
<organism evidence="5 6">
    <name type="scientific">Gordonia polyisoprenivorans</name>
    <dbReference type="NCBI Taxonomy" id="84595"/>
    <lineage>
        <taxon>Bacteria</taxon>
        <taxon>Bacillati</taxon>
        <taxon>Actinomycetota</taxon>
        <taxon>Actinomycetes</taxon>
        <taxon>Mycobacteriales</taxon>
        <taxon>Gordoniaceae</taxon>
        <taxon>Gordonia</taxon>
    </lineage>
</organism>
<evidence type="ECO:0000256" key="4">
    <source>
        <dbReference type="SAM" id="Phobius"/>
    </source>
</evidence>
<evidence type="ECO:0000313" key="5">
    <source>
        <dbReference type="EMBL" id="NKY03316.1"/>
    </source>
</evidence>
<dbReference type="AlphaFoldDB" id="A0A846WQP8"/>
<dbReference type="EMBL" id="JAAXPC010000009">
    <property type="protein sequence ID" value="NKY03316.1"/>
    <property type="molecule type" value="Genomic_DNA"/>
</dbReference>
<feature type="region of interest" description="Disordered" evidence="3">
    <location>
        <begin position="1"/>
        <end position="41"/>
    </location>
</feature>
<protein>
    <recommendedName>
        <fullName evidence="7">Mce-associated membrane protein</fullName>
    </recommendedName>
</protein>
<dbReference type="Proteomes" id="UP000563898">
    <property type="component" value="Unassembled WGS sequence"/>
</dbReference>
<feature type="compositionally biased region" description="Low complexity" evidence="3">
    <location>
        <begin position="25"/>
        <end position="34"/>
    </location>
</feature>
<dbReference type="GO" id="GO:0016020">
    <property type="term" value="C:membrane"/>
    <property type="evidence" value="ECO:0007669"/>
    <property type="project" value="UniProtKB-SubCell"/>
</dbReference>
<comment type="caution">
    <text evidence="5">The sequence shown here is derived from an EMBL/GenBank/DDBJ whole genome shotgun (WGS) entry which is preliminary data.</text>
</comment>
<feature type="transmembrane region" description="Helical" evidence="4">
    <location>
        <begin position="50"/>
        <end position="71"/>
    </location>
</feature>
<reference evidence="5 6" key="1">
    <citation type="submission" date="2020-04" db="EMBL/GenBank/DDBJ databases">
        <title>MicrobeNet Type strains.</title>
        <authorList>
            <person name="Nicholson A.C."/>
        </authorList>
    </citation>
    <scope>NUCLEOTIDE SEQUENCE [LARGE SCALE GENOMIC DNA]</scope>
    <source>
        <strain evidence="5 6">ATCC BAA-14</strain>
    </source>
</reference>
<proteinExistence type="predicted"/>
<evidence type="ECO:0000256" key="2">
    <source>
        <dbReference type="ARBA" id="ARBA00023136"/>
    </source>
</evidence>
<evidence type="ECO:0000313" key="6">
    <source>
        <dbReference type="Proteomes" id="UP000563898"/>
    </source>
</evidence>
<feature type="region of interest" description="Disordered" evidence="3">
    <location>
        <begin position="219"/>
        <end position="245"/>
    </location>
</feature>
<name>A0A846WQP8_9ACTN</name>
<gene>
    <name evidence="5" type="ORF">HGA05_17235</name>
</gene>
<evidence type="ECO:0000256" key="3">
    <source>
        <dbReference type="SAM" id="MobiDB-lite"/>
    </source>
</evidence>